<name>A0A0L8M1L2_STRVG</name>
<dbReference type="EMBL" id="LGUV01000390">
    <property type="protein sequence ID" value="KOG44312.1"/>
    <property type="molecule type" value="Genomic_DNA"/>
</dbReference>
<evidence type="ECO:0000313" key="1">
    <source>
        <dbReference type="EMBL" id="KOG44312.1"/>
    </source>
</evidence>
<accession>A0A0L8M1L2</accession>
<organism evidence="1 2">
    <name type="scientific">Streptomyces virginiae</name>
    <name type="common">Streptomyces cinnamonensis</name>
    <dbReference type="NCBI Taxonomy" id="1961"/>
    <lineage>
        <taxon>Bacteria</taxon>
        <taxon>Bacillati</taxon>
        <taxon>Actinomycetota</taxon>
        <taxon>Actinomycetes</taxon>
        <taxon>Kitasatosporales</taxon>
        <taxon>Streptomycetaceae</taxon>
        <taxon>Streptomyces</taxon>
    </lineage>
</organism>
<evidence type="ECO:0000313" key="2">
    <source>
        <dbReference type="Proteomes" id="UP000037084"/>
    </source>
</evidence>
<sequence>MQLAFARGLQCSDDCVAQYRITDSRQSCFMLGPPRQKAGCQTFFQRVGRALYPRHMRGHSQRLRTVEDREGFHQLDCRQWQLMKSATYRLADLRRDAKRGLRLFGDSTSYCLRVEGMPPSVFVQRSREVSQVNSGRNLVQEVGDLWLSQLAQGNLASSHLPCCWCEVLIKNRT</sequence>
<dbReference type="AlphaFoldDB" id="A0A0L8M1L2"/>
<dbReference type="Proteomes" id="UP000037084">
    <property type="component" value="Unassembled WGS sequence"/>
</dbReference>
<protein>
    <submittedName>
        <fullName evidence="1">Uncharacterized protein</fullName>
    </submittedName>
</protein>
<reference evidence="2" key="1">
    <citation type="submission" date="2015-07" db="EMBL/GenBank/DDBJ databases">
        <authorList>
            <consortium name="Consortium for Microbial Forensics and Genomics (microFORGE)"/>
            <person name="Knight B.M."/>
            <person name="Roberts D.P."/>
            <person name="Lin D."/>
            <person name="Hari K."/>
            <person name="Fletcher J."/>
            <person name="Melcher U."/>
            <person name="Blagden T."/>
            <person name="Winegar R.A."/>
        </authorList>
    </citation>
    <scope>NUCLEOTIDE SEQUENCE [LARGE SCALE GENOMIC DNA]</scope>
    <source>
        <strain evidence="2">NRRL B-1447</strain>
    </source>
</reference>
<gene>
    <name evidence="1" type="ORF">ADK75_36305</name>
</gene>
<proteinExistence type="predicted"/>
<comment type="caution">
    <text evidence="1">The sequence shown here is derived from an EMBL/GenBank/DDBJ whole genome shotgun (WGS) entry which is preliminary data.</text>
</comment>